<evidence type="ECO:0000256" key="13">
    <source>
        <dbReference type="ARBA" id="ARBA00044780"/>
    </source>
</evidence>
<evidence type="ECO:0000256" key="9">
    <source>
        <dbReference type="ARBA" id="ARBA00044656"/>
    </source>
</evidence>
<evidence type="ECO:0000256" key="8">
    <source>
        <dbReference type="ARBA" id="ARBA00044648"/>
    </source>
</evidence>
<dbReference type="PROSITE" id="PS50850">
    <property type="entry name" value="MFS"/>
    <property type="match status" value="1"/>
</dbReference>
<feature type="transmembrane region" description="Helical" evidence="15">
    <location>
        <begin position="107"/>
        <end position="127"/>
    </location>
</feature>
<evidence type="ECO:0000256" key="11">
    <source>
        <dbReference type="ARBA" id="ARBA00044668"/>
    </source>
</evidence>
<feature type="transmembrane region" description="Helical" evidence="15">
    <location>
        <begin position="370"/>
        <end position="393"/>
    </location>
</feature>
<evidence type="ECO:0000256" key="3">
    <source>
        <dbReference type="ARBA" id="ARBA00011738"/>
    </source>
</evidence>
<keyword evidence="6 15" id="KW-0472">Membrane</keyword>
<comment type="catalytic activity">
    <reaction evidence="8">
        <text>D-glucose(out) = D-glucose(in)</text>
        <dbReference type="Rhea" id="RHEA:60376"/>
        <dbReference type="ChEBI" id="CHEBI:4167"/>
    </reaction>
    <physiologicalReaction direction="left-to-right" evidence="8">
        <dbReference type="Rhea" id="RHEA:60377"/>
    </physiologicalReaction>
</comment>
<dbReference type="Gene3D" id="1.20.1250.20">
    <property type="entry name" value="MFS general substrate transporter like domains"/>
    <property type="match status" value="1"/>
</dbReference>
<feature type="transmembrane region" description="Helical" evidence="15">
    <location>
        <begin position="399"/>
        <end position="427"/>
    </location>
</feature>
<feature type="transmembrane region" description="Helical" evidence="15">
    <location>
        <begin position="221"/>
        <end position="243"/>
    </location>
</feature>
<keyword evidence="18" id="KW-1185">Reference proteome</keyword>
<dbReference type="GO" id="GO:0005351">
    <property type="term" value="F:carbohydrate:proton symporter activity"/>
    <property type="evidence" value="ECO:0007669"/>
    <property type="project" value="TreeGrafter"/>
</dbReference>
<dbReference type="PANTHER" id="PTHR48022:SF2">
    <property type="entry name" value="PLASTIDIC GLUCOSE TRANSPORTER 4"/>
    <property type="match status" value="1"/>
</dbReference>
<dbReference type="SUPFAM" id="SSF103473">
    <property type="entry name" value="MFS general substrate transporter"/>
    <property type="match status" value="1"/>
</dbReference>
<feature type="transmembrane region" description="Helical" evidence="15">
    <location>
        <begin position="139"/>
        <end position="158"/>
    </location>
</feature>
<dbReference type="InterPro" id="IPR050360">
    <property type="entry name" value="MFS_Sugar_Transporters"/>
</dbReference>
<evidence type="ECO:0000256" key="12">
    <source>
        <dbReference type="ARBA" id="ARBA00044710"/>
    </source>
</evidence>
<name>A0AAV0TSB8_HYABA</name>
<dbReference type="InterPro" id="IPR020846">
    <property type="entry name" value="MFS_dom"/>
</dbReference>
<evidence type="ECO:0000256" key="5">
    <source>
        <dbReference type="ARBA" id="ARBA00022989"/>
    </source>
</evidence>
<comment type="catalytic activity">
    <reaction evidence="11">
        <text>D-glucosamine(out) = D-glucosamine(in)</text>
        <dbReference type="Rhea" id="RHEA:78423"/>
        <dbReference type="ChEBI" id="CHEBI:58723"/>
    </reaction>
    <physiologicalReaction direction="left-to-right" evidence="11">
        <dbReference type="Rhea" id="RHEA:78424"/>
    </physiologicalReaction>
</comment>
<feature type="transmembrane region" description="Helical" evidence="15">
    <location>
        <begin position="164"/>
        <end position="183"/>
    </location>
</feature>
<dbReference type="Pfam" id="PF00083">
    <property type="entry name" value="Sugar_tr"/>
    <property type="match status" value="1"/>
</dbReference>
<comment type="catalytic activity">
    <reaction evidence="9">
        <text>D-xylose(out) = D-xylose(in)</text>
        <dbReference type="Rhea" id="RHEA:78427"/>
        <dbReference type="ChEBI" id="CHEBI:53455"/>
    </reaction>
    <physiologicalReaction direction="left-to-right" evidence="9">
        <dbReference type="Rhea" id="RHEA:78428"/>
    </physiologicalReaction>
</comment>
<dbReference type="Proteomes" id="UP001162031">
    <property type="component" value="Unassembled WGS sequence"/>
</dbReference>
<feature type="domain" description="Major facilitator superfamily (MFS) profile" evidence="16">
    <location>
        <begin position="63"/>
        <end position="502"/>
    </location>
</feature>
<comment type="caution">
    <text evidence="17">The sequence shown here is derived from an EMBL/GenBank/DDBJ whole genome shotgun (WGS) entry which is preliminary data.</text>
</comment>
<comment type="catalytic activity">
    <reaction evidence="12">
        <text>D-fructose(out) = D-fructose(in)</text>
        <dbReference type="Rhea" id="RHEA:60372"/>
        <dbReference type="ChEBI" id="CHEBI:37721"/>
    </reaction>
    <physiologicalReaction direction="left-to-right" evidence="12">
        <dbReference type="Rhea" id="RHEA:60373"/>
    </physiologicalReaction>
</comment>
<proteinExistence type="inferred from homology"/>
<comment type="similarity">
    <text evidence="2 14">Belongs to the major facilitator superfamily. Sugar transporter (TC 2.A.1.1) family.</text>
</comment>
<gene>
    <name evidence="17" type="ORF">HBR001_LOCUS3901</name>
</gene>
<feature type="transmembrane region" description="Helical" evidence="15">
    <location>
        <begin position="439"/>
        <end position="459"/>
    </location>
</feature>
<dbReference type="EMBL" id="CANTFL010000665">
    <property type="protein sequence ID" value="CAI5726662.1"/>
    <property type="molecule type" value="Genomic_DNA"/>
</dbReference>
<evidence type="ECO:0000256" key="10">
    <source>
        <dbReference type="ARBA" id="ARBA00044662"/>
    </source>
</evidence>
<dbReference type="GO" id="GO:0016020">
    <property type="term" value="C:membrane"/>
    <property type="evidence" value="ECO:0007669"/>
    <property type="project" value="UniProtKB-SubCell"/>
</dbReference>
<accession>A0AAV0TSB8</accession>
<keyword evidence="4 15" id="KW-0812">Transmembrane</keyword>
<evidence type="ECO:0000256" key="4">
    <source>
        <dbReference type="ARBA" id="ARBA00022692"/>
    </source>
</evidence>
<evidence type="ECO:0000256" key="14">
    <source>
        <dbReference type="RuleBase" id="RU003346"/>
    </source>
</evidence>
<evidence type="ECO:0000256" key="7">
    <source>
        <dbReference type="ARBA" id="ARBA00044637"/>
    </source>
</evidence>
<comment type="subunit">
    <text evidence="3">Homodimer.</text>
</comment>
<evidence type="ECO:0000313" key="17">
    <source>
        <dbReference type="EMBL" id="CAI5726662.1"/>
    </source>
</evidence>
<feature type="transmembrane region" description="Helical" evidence="15">
    <location>
        <begin position="62"/>
        <end position="87"/>
    </location>
</feature>
<dbReference type="AlphaFoldDB" id="A0AAV0TSB8"/>
<feature type="transmembrane region" description="Helical" evidence="15">
    <location>
        <begin position="306"/>
        <end position="330"/>
    </location>
</feature>
<dbReference type="InterPro" id="IPR005828">
    <property type="entry name" value="MFS_sugar_transport-like"/>
</dbReference>
<feature type="transmembrane region" description="Helical" evidence="15">
    <location>
        <begin position="195"/>
        <end position="215"/>
    </location>
</feature>
<dbReference type="InterPro" id="IPR036259">
    <property type="entry name" value="MFS_trans_sf"/>
</dbReference>
<dbReference type="PRINTS" id="PR00171">
    <property type="entry name" value="SUGRTRNSPORT"/>
</dbReference>
<comment type="catalytic activity">
    <reaction evidence="7">
        <text>D-galactose(in) = D-galactose(out)</text>
        <dbReference type="Rhea" id="RHEA:34915"/>
        <dbReference type="ChEBI" id="CHEBI:4139"/>
    </reaction>
    <physiologicalReaction direction="right-to-left" evidence="7">
        <dbReference type="Rhea" id="RHEA:34917"/>
    </physiologicalReaction>
</comment>
<evidence type="ECO:0000256" key="1">
    <source>
        <dbReference type="ARBA" id="ARBA00004141"/>
    </source>
</evidence>
<dbReference type="NCBIfam" id="TIGR00879">
    <property type="entry name" value="SP"/>
    <property type="match status" value="1"/>
</dbReference>
<evidence type="ECO:0000259" key="16">
    <source>
        <dbReference type="PROSITE" id="PS50850"/>
    </source>
</evidence>
<comment type="catalytic activity">
    <reaction evidence="10">
        <text>D-mannose(out) = D-mannose(in)</text>
        <dbReference type="Rhea" id="RHEA:78391"/>
        <dbReference type="ChEBI" id="CHEBI:4208"/>
    </reaction>
    <physiologicalReaction direction="left-to-right" evidence="10">
        <dbReference type="Rhea" id="RHEA:78392"/>
    </physiologicalReaction>
</comment>
<evidence type="ECO:0000256" key="6">
    <source>
        <dbReference type="ARBA" id="ARBA00023136"/>
    </source>
</evidence>
<organism evidence="17 18">
    <name type="scientific">Hyaloperonospora brassicae</name>
    <name type="common">Brassica downy mildew</name>
    <name type="synonym">Peronospora brassicae</name>
    <dbReference type="NCBI Taxonomy" id="162125"/>
    <lineage>
        <taxon>Eukaryota</taxon>
        <taxon>Sar</taxon>
        <taxon>Stramenopiles</taxon>
        <taxon>Oomycota</taxon>
        <taxon>Peronosporomycetes</taxon>
        <taxon>Peronosporales</taxon>
        <taxon>Peronosporaceae</taxon>
        <taxon>Hyaloperonospora</taxon>
    </lineage>
</organism>
<feature type="transmembrane region" description="Helical" evidence="15">
    <location>
        <begin position="342"/>
        <end position="363"/>
    </location>
</feature>
<sequence length="537" mass="57948">MTDLREKLLPRKELLPPQRQQTRAMSLAARVPDEVIDHSSSSSGSSVATWAVHCGRTNHLHLAAWLISISSFMWGFSAAVLNVCIVPDAVGSLLVDINLTTAEQERATALVVVGCLVAAVTTGGLGARLGLKKTILGNNVLYIAGSAVCAICTSKNMLYVGRLLLGLASGVVTNTVPVLLTDISPAASSGEITALHQLSLTIGMLASALLGFVVIENVPSGWRYLNGFMMLPPLMQCLGMAFVPESPWWLMKNRGHDECRATLSYLRPSNAQDAVEMEVQEIARVMKHRQHENRAAWSHLWAHKKVIATGSILVFFQAMSGINSVMLYSAKIFHFAGVTNPFFATTVVGLMNVGVTILSARFVDSHGRRPLLIVGTTIMIVALGVLSSSLLYLRDDLQLQGVIAVISVLAFVGGFAVGLGAVVWVMLGDITPVHIRSQAFALYMIVSYICNILIAVYTLSAIHFLGRGSDPEKNGIAKLYLIFSGIVALCLAYIYFFVGETSHVKTASATATTDQQALLAEETQEAVEEEFRQMTDL</sequence>
<evidence type="ECO:0000313" key="18">
    <source>
        <dbReference type="Proteomes" id="UP001162031"/>
    </source>
</evidence>
<dbReference type="InterPro" id="IPR003663">
    <property type="entry name" value="Sugar/inositol_transpt"/>
</dbReference>
<comment type="subcellular location">
    <subcellularLocation>
        <location evidence="1">Membrane</location>
        <topology evidence="1">Multi-pass membrane protein</topology>
    </subcellularLocation>
</comment>
<keyword evidence="14" id="KW-0813">Transport</keyword>
<evidence type="ECO:0000256" key="15">
    <source>
        <dbReference type="SAM" id="Phobius"/>
    </source>
</evidence>
<keyword evidence="5 15" id="KW-1133">Transmembrane helix</keyword>
<feature type="transmembrane region" description="Helical" evidence="15">
    <location>
        <begin position="479"/>
        <end position="498"/>
    </location>
</feature>
<protein>
    <recommendedName>
        <fullName evidence="13">Hexose transporter 1</fullName>
    </recommendedName>
</protein>
<dbReference type="PANTHER" id="PTHR48022">
    <property type="entry name" value="PLASTIDIC GLUCOSE TRANSPORTER 4"/>
    <property type="match status" value="1"/>
</dbReference>
<reference evidence="17" key="1">
    <citation type="submission" date="2022-12" db="EMBL/GenBank/DDBJ databases">
        <authorList>
            <person name="Webb A."/>
        </authorList>
    </citation>
    <scope>NUCLEOTIDE SEQUENCE</scope>
    <source>
        <strain evidence="17">Hp1</strain>
    </source>
</reference>
<evidence type="ECO:0000256" key="2">
    <source>
        <dbReference type="ARBA" id="ARBA00010992"/>
    </source>
</evidence>